<gene>
    <name evidence="1" type="ORF">A176_001991</name>
</gene>
<dbReference type="KEGG" id="mym:A176_001991"/>
<evidence type="ECO:0000313" key="1">
    <source>
        <dbReference type="EMBL" id="AKQ65079.1"/>
    </source>
</evidence>
<evidence type="ECO:0000313" key="2">
    <source>
        <dbReference type="Proteomes" id="UP000009026"/>
    </source>
</evidence>
<dbReference type="AlphaFoldDB" id="A0A0H4WQP6"/>
<keyword evidence="2" id="KW-1185">Reference proteome</keyword>
<accession>A0A0H4WQP6</accession>
<dbReference type="Proteomes" id="UP000009026">
    <property type="component" value="Chromosome"/>
</dbReference>
<dbReference type="PATRIC" id="fig|1297742.4.peg.2014"/>
<dbReference type="PROSITE" id="PS51257">
    <property type="entry name" value="PROKAR_LIPOPROTEIN"/>
    <property type="match status" value="1"/>
</dbReference>
<dbReference type="STRING" id="1297742.A176_001991"/>
<name>A0A0H4WQP6_9BACT</name>
<protein>
    <recommendedName>
        <fullName evidence="3">Lipoprotein</fullName>
    </recommendedName>
</protein>
<proteinExistence type="predicted"/>
<dbReference type="EMBL" id="CP012109">
    <property type="protein sequence ID" value="AKQ65079.1"/>
    <property type="molecule type" value="Genomic_DNA"/>
</dbReference>
<evidence type="ECO:0008006" key="3">
    <source>
        <dbReference type="Google" id="ProtNLM"/>
    </source>
</evidence>
<reference evidence="1 2" key="1">
    <citation type="journal article" date="2016" name="PLoS ONE">
        <title>Complete Genome Sequence and Comparative Genomics of a Novel Myxobacterium Myxococcus hansupus.</title>
        <authorList>
            <person name="Sharma G."/>
            <person name="Narwani T."/>
            <person name="Subramanian S."/>
        </authorList>
    </citation>
    <scope>NUCLEOTIDE SEQUENCE [LARGE SCALE GENOMIC DNA]</scope>
    <source>
        <strain evidence="2">mixupus</strain>
    </source>
</reference>
<organism evidence="1 2">
    <name type="scientific">Pseudomyxococcus hansupus</name>
    <dbReference type="NCBI Taxonomy" id="1297742"/>
    <lineage>
        <taxon>Bacteria</taxon>
        <taxon>Pseudomonadati</taxon>
        <taxon>Myxococcota</taxon>
        <taxon>Myxococcia</taxon>
        <taxon>Myxococcales</taxon>
        <taxon>Cystobacterineae</taxon>
        <taxon>Myxococcaceae</taxon>
        <taxon>Pseudomyxococcus</taxon>
    </lineage>
</organism>
<sequence length="324" mass="35700">MKEHVMRHLPVACLCLALAACGGDFSNDDLEFLNALPRREDLAAKLPQKGQGRAGGGLATRTSGLVVRLGETSELMGDTEETGRAFNAGVDALLSLLEDIRSLPPTTREPDRRVWGPFRAQNHAGFDVRFVMTREVMRFDYQLEYRKTGGGDAAWWAFLSGTFEADAGIRKGVGSLHLDVERSEREGLPATDVTVLRRLDIHYQTKALPTRVELTFTPKDGAFPVSRYTYREAQGGLGEMHFLMPGQDLVPGGLLEDLGLTTRWAPDGRGMAVLDVLSGDIRGARYTECWNAQGRVTFTARSWDFFNPTEGERATCPDFSALDG</sequence>
<dbReference type="OrthoDB" id="5490689at2"/>